<keyword evidence="5" id="KW-0274">FAD</keyword>
<dbReference type="PRINTS" id="PR00419">
    <property type="entry name" value="ADXRDTASE"/>
</dbReference>
<feature type="domain" description="4Fe-4S ferredoxin-type" evidence="11">
    <location>
        <begin position="1"/>
        <end position="29"/>
    </location>
</feature>
<evidence type="ECO:0000256" key="6">
    <source>
        <dbReference type="ARBA" id="ARBA00022857"/>
    </source>
</evidence>
<name>A0ABN2VZ63_9ACTN</name>
<keyword evidence="4" id="KW-0479">Metal-binding</keyword>
<feature type="domain" description="4Fe-4S ferredoxin-type" evidence="11">
    <location>
        <begin position="37"/>
        <end position="66"/>
    </location>
</feature>
<dbReference type="Proteomes" id="UP001501480">
    <property type="component" value="Unassembled WGS sequence"/>
</dbReference>
<dbReference type="EMBL" id="BAAAPY010000005">
    <property type="protein sequence ID" value="GAA2078362.1"/>
    <property type="molecule type" value="Genomic_DNA"/>
</dbReference>
<dbReference type="InterPro" id="IPR017900">
    <property type="entry name" value="4Fe4S_Fe_S_CS"/>
</dbReference>
<comment type="catalytic activity">
    <reaction evidence="10">
        <text>2 reduced [2Fe-2S]-[ferredoxin] + NADP(+) + H(+) = 2 oxidized [2Fe-2S]-[ferredoxin] + NADPH</text>
        <dbReference type="Rhea" id="RHEA:20125"/>
        <dbReference type="Rhea" id="RHEA-COMP:10000"/>
        <dbReference type="Rhea" id="RHEA-COMP:10001"/>
        <dbReference type="ChEBI" id="CHEBI:15378"/>
        <dbReference type="ChEBI" id="CHEBI:33737"/>
        <dbReference type="ChEBI" id="CHEBI:33738"/>
        <dbReference type="ChEBI" id="CHEBI:57783"/>
        <dbReference type="ChEBI" id="CHEBI:58349"/>
        <dbReference type="EC" id="1.18.1.2"/>
    </reaction>
</comment>
<dbReference type="PANTHER" id="PTHR48467:SF1">
    <property type="entry name" value="GLUTAMATE SYNTHASE 1 [NADH], CHLOROPLASTIC-LIKE"/>
    <property type="match status" value="1"/>
</dbReference>
<dbReference type="CDD" id="cd04410">
    <property type="entry name" value="DMSOR_beta-like"/>
    <property type="match status" value="1"/>
</dbReference>
<keyword evidence="8" id="KW-0408">Iron</keyword>
<dbReference type="InterPro" id="IPR023753">
    <property type="entry name" value="FAD/NAD-binding_dom"/>
</dbReference>
<dbReference type="SUPFAM" id="SSF51971">
    <property type="entry name" value="Nucleotide-binding domain"/>
    <property type="match status" value="1"/>
</dbReference>
<dbReference type="PANTHER" id="PTHR48467">
    <property type="entry name" value="GLUTAMATE SYNTHASE 1 [NADH], CHLOROPLASTIC-LIKE"/>
    <property type="match status" value="1"/>
</dbReference>
<accession>A0ABN2VZ63</accession>
<comment type="caution">
    <text evidence="12">The sequence shown here is derived from an EMBL/GenBank/DDBJ whole genome shotgun (WGS) entry which is preliminary data.</text>
</comment>
<organism evidence="12 13">
    <name type="scientific">Aeromicrobium halocynthiae</name>
    <dbReference type="NCBI Taxonomy" id="560557"/>
    <lineage>
        <taxon>Bacteria</taxon>
        <taxon>Bacillati</taxon>
        <taxon>Actinomycetota</taxon>
        <taxon>Actinomycetes</taxon>
        <taxon>Propionibacteriales</taxon>
        <taxon>Nocardioidaceae</taxon>
        <taxon>Aeromicrobium</taxon>
    </lineage>
</organism>
<gene>
    <name evidence="12" type="ORF">GCM10009821_17740</name>
</gene>
<dbReference type="PROSITE" id="PS00198">
    <property type="entry name" value="4FE4S_FER_1"/>
    <property type="match status" value="1"/>
</dbReference>
<evidence type="ECO:0000259" key="11">
    <source>
        <dbReference type="PROSITE" id="PS51379"/>
    </source>
</evidence>
<evidence type="ECO:0000313" key="13">
    <source>
        <dbReference type="Proteomes" id="UP001501480"/>
    </source>
</evidence>
<evidence type="ECO:0000256" key="1">
    <source>
        <dbReference type="ARBA" id="ARBA00001974"/>
    </source>
</evidence>
<evidence type="ECO:0000256" key="3">
    <source>
        <dbReference type="ARBA" id="ARBA00022630"/>
    </source>
</evidence>
<evidence type="ECO:0000256" key="8">
    <source>
        <dbReference type="ARBA" id="ARBA00023004"/>
    </source>
</evidence>
<evidence type="ECO:0000256" key="4">
    <source>
        <dbReference type="ARBA" id="ARBA00022723"/>
    </source>
</evidence>
<protein>
    <recommendedName>
        <fullName evidence="2">ferredoxin--NADP(+) reductase</fullName>
        <ecNumber evidence="2">1.18.1.2</ecNumber>
    </recommendedName>
</protein>
<evidence type="ECO:0000256" key="2">
    <source>
        <dbReference type="ARBA" id="ARBA00013223"/>
    </source>
</evidence>
<dbReference type="Gene3D" id="3.30.70.20">
    <property type="match status" value="1"/>
</dbReference>
<evidence type="ECO:0000256" key="10">
    <source>
        <dbReference type="ARBA" id="ARBA00047776"/>
    </source>
</evidence>
<keyword evidence="3" id="KW-0285">Flavoprotein</keyword>
<dbReference type="InterPro" id="IPR036188">
    <property type="entry name" value="FAD/NAD-bd_sf"/>
</dbReference>
<keyword evidence="13" id="KW-1185">Reference proteome</keyword>
<dbReference type="RefSeq" id="WP_344327124.1">
    <property type="nucleotide sequence ID" value="NZ_BAAAPY010000005.1"/>
</dbReference>
<evidence type="ECO:0000313" key="12">
    <source>
        <dbReference type="EMBL" id="GAA2078362.1"/>
    </source>
</evidence>
<dbReference type="SUPFAM" id="SSF54862">
    <property type="entry name" value="4Fe-4S ferredoxins"/>
    <property type="match status" value="1"/>
</dbReference>
<dbReference type="Gene3D" id="3.40.50.720">
    <property type="entry name" value="NAD(P)-binding Rossmann-like Domain"/>
    <property type="match status" value="1"/>
</dbReference>
<dbReference type="Gene3D" id="3.50.50.60">
    <property type="entry name" value="FAD/NAD(P)-binding domain"/>
    <property type="match status" value="1"/>
</dbReference>
<evidence type="ECO:0000256" key="5">
    <source>
        <dbReference type="ARBA" id="ARBA00022827"/>
    </source>
</evidence>
<dbReference type="InterPro" id="IPR017896">
    <property type="entry name" value="4Fe4S_Fe-S-bd"/>
</dbReference>
<reference evidence="12 13" key="1">
    <citation type="journal article" date="2019" name="Int. J. Syst. Evol. Microbiol.">
        <title>The Global Catalogue of Microorganisms (GCM) 10K type strain sequencing project: providing services to taxonomists for standard genome sequencing and annotation.</title>
        <authorList>
            <consortium name="The Broad Institute Genomics Platform"/>
            <consortium name="The Broad Institute Genome Sequencing Center for Infectious Disease"/>
            <person name="Wu L."/>
            <person name="Ma J."/>
        </authorList>
    </citation>
    <scope>NUCLEOTIDE SEQUENCE [LARGE SCALE GENOMIC DNA]</scope>
    <source>
        <strain evidence="12 13">JCM 15749</strain>
    </source>
</reference>
<evidence type="ECO:0000256" key="9">
    <source>
        <dbReference type="ARBA" id="ARBA00023014"/>
    </source>
</evidence>
<dbReference type="Pfam" id="PF00037">
    <property type="entry name" value="Fer4"/>
    <property type="match status" value="1"/>
</dbReference>
<dbReference type="PROSITE" id="PS51379">
    <property type="entry name" value="4FE4S_FER_2"/>
    <property type="match status" value="2"/>
</dbReference>
<keyword evidence="9" id="KW-0411">Iron-sulfur</keyword>
<dbReference type="InterPro" id="IPR055275">
    <property type="entry name" value="Ferredox_Rdtase"/>
</dbReference>
<sequence length="542" mass="56884">MAFAITQSCCADASCVEVCPVDCIHPTPDEPDFGTTDILYIDPDSCIDCGACADACPASAVKPVETLRGGEVVFAELNASFYKERPDREIPKQQTHVRVRPGVPSGLRIAVVGTGPAATYAARELLAASDADVDFVDRLPAAGGLLRAGVAPDHGDTKKVGDTFRWTYAHPRVRMFMNVEVGTHVSHEELLEHHDAVVYGVGAPNDRLPGIEGQELDGVLGATQVVSWYNGDPEVAPTDVQVRGSRVLVIGNGNVALDIARLLLSDPDRLAGTEIADHALEAIRAADVREVVLLGRRGPEHAAFTRPELLTLPDGIELLVEDDAATAATLDAARSEPPLSSNAAVLSGLPRVRTDFSGEPVEGRRLVMAFGRSVVRAAGEGRLESVTLSGPDGEVQAPAQVLVCSTGRQGRAVPGLPFDETRGVIPSAEGRVVDPATGEPLPGAYVVGWAKRGARGGIGANRACAGETVTSLLADAADGVLRAPDRKPKAFASLLSSRQPRLVRSRGVSAIEAAEQKAGRAAGRPRVKLTTIEDLLGAAGRR</sequence>
<keyword evidence="7" id="KW-0560">Oxidoreductase</keyword>
<dbReference type="Pfam" id="PF07992">
    <property type="entry name" value="Pyr_redox_2"/>
    <property type="match status" value="1"/>
</dbReference>
<comment type="cofactor">
    <cofactor evidence="1">
        <name>FAD</name>
        <dbReference type="ChEBI" id="CHEBI:57692"/>
    </cofactor>
</comment>
<proteinExistence type="predicted"/>
<dbReference type="EC" id="1.18.1.2" evidence="2"/>
<evidence type="ECO:0000256" key="7">
    <source>
        <dbReference type="ARBA" id="ARBA00023002"/>
    </source>
</evidence>
<keyword evidence="6" id="KW-0521">NADP</keyword>